<proteinExistence type="predicted"/>
<evidence type="ECO:0000313" key="3">
    <source>
        <dbReference type="Proteomes" id="UP001652431"/>
    </source>
</evidence>
<dbReference type="Gene3D" id="1.10.260.40">
    <property type="entry name" value="lambda repressor-like DNA-binding domains"/>
    <property type="match status" value="1"/>
</dbReference>
<dbReference type="InterPro" id="IPR001387">
    <property type="entry name" value="Cro/C1-type_HTH"/>
</dbReference>
<evidence type="ECO:0000313" key="2">
    <source>
        <dbReference type="EMBL" id="MCU6685300.1"/>
    </source>
</evidence>
<dbReference type="InterPro" id="IPR010982">
    <property type="entry name" value="Lambda_DNA-bd_dom_sf"/>
</dbReference>
<sequence>MYRKNLTIRQVSILTGVPRSTISDIISGKTSPRMETMEQLAAGLKIRIADLYESDYK</sequence>
<evidence type="ECO:0000259" key="1">
    <source>
        <dbReference type="PROSITE" id="PS50943"/>
    </source>
</evidence>
<feature type="domain" description="HTH cro/C1-type" evidence="1">
    <location>
        <begin position="3"/>
        <end position="51"/>
    </location>
</feature>
<dbReference type="EMBL" id="JAOQJU010000001">
    <property type="protein sequence ID" value="MCU6685300.1"/>
    <property type="molecule type" value="Genomic_DNA"/>
</dbReference>
<dbReference type="Pfam" id="PF01381">
    <property type="entry name" value="HTH_3"/>
    <property type="match status" value="1"/>
</dbReference>
<dbReference type="RefSeq" id="WP_262574600.1">
    <property type="nucleotide sequence ID" value="NZ_JAOQJU010000001.1"/>
</dbReference>
<dbReference type="SUPFAM" id="SSF47413">
    <property type="entry name" value="lambda repressor-like DNA-binding domains"/>
    <property type="match status" value="1"/>
</dbReference>
<name>A0ABT2RIR1_9FIRM</name>
<comment type="caution">
    <text evidence="2">The sequence shown here is derived from an EMBL/GenBank/DDBJ whole genome shotgun (WGS) entry which is preliminary data.</text>
</comment>
<dbReference type="SMART" id="SM00530">
    <property type="entry name" value="HTH_XRE"/>
    <property type="match status" value="1"/>
</dbReference>
<dbReference type="Proteomes" id="UP001652431">
    <property type="component" value="Unassembled WGS sequence"/>
</dbReference>
<dbReference type="PROSITE" id="PS50943">
    <property type="entry name" value="HTH_CROC1"/>
    <property type="match status" value="1"/>
</dbReference>
<organism evidence="2 3">
    <name type="scientific">Dorea acetigenes</name>
    <dbReference type="NCBI Taxonomy" id="2981787"/>
    <lineage>
        <taxon>Bacteria</taxon>
        <taxon>Bacillati</taxon>
        <taxon>Bacillota</taxon>
        <taxon>Clostridia</taxon>
        <taxon>Lachnospirales</taxon>
        <taxon>Lachnospiraceae</taxon>
        <taxon>Dorea</taxon>
    </lineage>
</organism>
<reference evidence="2 3" key="1">
    <citation type="journal article" date="2021" name="ISME Commun">
        <title>Automated analysis of genomic sequences facilitates high-throughput and comprehensive description of bacteria.</title>
        <authorList>
            <person name="Hitch T.C.A."/>
        </authorList>
    </citation>
    <scope>NUCLEOTIDE SEQUENCE [LARGE SCALE GENOMIC DNA]</scope>
    <source>
        <strain evidence="2 3">Sanger_03</strain>
    </source>
</reference>
<accession>A0ABT2RIR1</accession>
<gene>
    <name evidence="2" type="ORF">OCV99_01820</name>
</gene>
<dbReference type="CDD" id="cd00093">
    <property type="entry name" value="HTH_XRE"/>
    <property type="match status" value="1"/>
</dbReference>
<keyword evidence="3" id="KW-1185">Reference proteome</keyword>
<protein>
    <submittedName>
        <fullName evidence="2">Helix-turn-helix domain-containing protein</fullName>
    </submittedName>
</protein>